<evidence type="ECO:0000313" key="2">
    <source>
        <dbReference type="EMBL" id="CDH56217.1"/>
    </source>
</evidence>
<feature type="compositionally biased region" description="Low complexity" evidence="1">
    <location>
        <begin position="1"/>
        <end position="48"/>
    </location>
</feature>
<comment type="caution">
    <text evidence="2">The sequence shown here is derived from an EMBL/GenBank/DDBJ whole genome shotgun (WGS) entry which is preliminary data.</text>
</comment>
<dbReference type="EMBL" id="CBTN010000036">
    <property type="protein sequence ID" value="CDH56217.1"/>
    <property type="molecule type" value="Genomic_DNA"/>
</dbReference>
<reference evidence="2" key="1">
    <citation type="submission" date="2013-08" db="EMBL/GenBank/DDBJ databases">
        <title>Gene expansion shapes genome architecture in the human pathogen Lichtheimia corymbifera: an evolutionary genomics analysis in the ancient terrestrial Mucorales (Mucoromycotina).</title>
        <authorList>
            <person name="Schwartze V.U."/>
            <person name="Winter S."/>
            <person name="Shelest E."/>
            <person name="Marcet-Houben M."/>
            <person name="Horn F."/>
            <person name="Wehner S."/>
            <person name="Hoffmann K."/>
            <person name="Riege K."/>
            <person name="Sammeth M."/>
            <person name="Nowrousian M."/>
            <person name="Valiante V."/>
            <person name="Linde J."/>
            <person name="Jacobsen I.D."/>
            <person name="Marz M."/>
            <person name="Brakhage A.A."/>
            <person name="Gabaldon T."/>
            <person name="Bocker S."/>
            <person name="Voigt K."/>
        </authorList>
    </citation>
    <scope>NUCLEOTIDE SEQUENCE [LARGE SCALE GENOMIC DNA]</scope>
    <source>
        <strain evidence="2">FSU 9682</strain>
    </source>
</reference>
<dbReference type="VEuPathDB" id="FungiDB:LCOR_07292.1"/>
<sequence length="231" mass="26155">MHHQLPSLSSSVSSNSSLSSPSSPTGPSASSEPQQQQQQRRQGLPPQRSASAGALMRQQQQQQQQHPHHHHHTATVFRHSCHAPLRPASWIDDERRISFTQQNQGIVQPHHPHHHHHHTPSIATTLQLPIVQPLEPLSPTNTESPSSQRHTMLWDESQLAMELAEDDLMDDTHIKRRRSARRIKEKLMSTIIPQQQDLANSMPNDRDMQAVSPTTSNRIARSLKKLTGFIF</sequence>
<keyword evidence="3" id="KW-1185">Reference proteome</keyword>
<dbReference type="AlphaFoldDB" id="A0A068S2Y3"/>
<dbReference type="Proteomes" id="UP000027586">
    <property type="component" value="Unassembled WGS sequence"/>
</dbReference>
<proteinExistence type="predicted"/>
<feature type="region of interest" description="Disordered" evidence="1">
    <location>
        <begin position="1"/>
        <end position="77"/>
    </location>
</feature>
<organism evidence="2 3">
    <name type="scientific">Lichtheimia corymbifera JMRC:FSU:9682</name>
    <dbReference type="NCBI Taxonomy" id="1263082"/>
    <lineage>
        <taxon>Eukaryota</taxon>
        <taxon>Fungi</taxon>
        <taxon>Fungi incertae sedis</taxon>
        <taxon>Mucoromycota</taxon>
        <taxon>Mucoromycotina</taxon>
        <taxon>Mucoromycetes</taxon>
        <taxon>Mucorales</taxon>
        <taxon>Lichtheimiaceae</taxon>
        <taxon>Lichtheimia</taxon>
    </lineage>
</organism>
<gene>
    <name evidence="2" type="ORF">LCOR_07292.1</name>
</gene>
<evidence type="ECO:0000313" key="3">
    <source>
        <dbReference type="Proteomes" id="UP000027586"/>
    </source>
</evidence>
<protein>
    <submittedName>
        <fullName evidence="2">Uncharacterized protein</fullName>
    </submittedName>
</protein>
<accession>A0A068S2Y3</accession>
<name>A0A068S2Y3_9FUNG</name>
<evidence type="ECO:0000256" key="1">
    <source>
        <dbReference type="SAM" id="MobiDB-lite"/>
    </source>
</evidence>
<dbReference type="OrthoDB" id="2291008at2759"/>